<dbReference type="InterPro" id="IPR029063">
    <property type="entry name" value="SAM-dependent_MTases_sf"/>
</dbReference>
<feature type="domain" description="TRAM" evidence="8">
    <location>
        <begin position="19"/>
        <end position="77"/>
    </location>
</feature>
<dbReference type="Proteomes" id="UP000198935">
    <property type="component" value="Unassembled WGS sequence"/>
</dbReference>
<proteinExistence type="inferred from homology"/>
<dbReference type="PANTHER" id="PTHR11061:SF45">
    <property type="match status" value="1"/>
</dbReference>
<sequence>MKQQQKKKRAYPQQEQQIAVAPGQRFPLTIKRLGIDGEGVGFFKRQVVFVPGALPGEEIVCEVTKTKGKFAEGRIVKLRKSSEERIAPPCPVFDACGGCQLQHFTYNGQLREKKDIVRQAFERYTKLDLDSLDFRDTIGMEEPWNYRNKSQMQVGSDNGKVIAGLYSINTHQLIDIPDCAVQHPQTNKVTNVVKQLANDLNIPPYNERKRTGVLRTIVTRVGFESGEYQVVLVTATKTVPKLELLVEEIKRRLPDVTSIMQNIQPKKTSLVFGEETLPLYGKEKIEERMSDFRFDLSPRAFFQLNPIQTKKLYDKVKEAARLTGKEKVVDAYCGVGTIGLWLADGAGELRGMDVIEEAIQDARKNAEAHGVRHALYVTGKAETWLPKWEKQGWHPDVVIVDPPRTGLDRSLIDTLLRVKPERIVYVSCNPSTLAKNVNDLTAGGYELKLLQPVDMFPHTAHVECVVLIERR</sequence>
<dbReference type="STRING" id="1503961.SAMN05421736_101359"/>
<keyword evidence="10" id="KW-1185">Reference proteome</keyword>
<evidence type="ECO:0000313" key="9">
    <source>
        <dbReference type="EMBL" id="SDY09718.1"/>
    </source>
</evidence>
<dbReference type="SUPFAM" id="SSF53335">
    <property type="entry name" value="S-adenosyl-L-methionine-dependent methyltransferases"/>
    <property type="match status" value="1"/>
</dbReference>
<dbReference type="PROSITE" id="PS01231">
    <property type="entry name" value="TRMA_2"/>
    <property type="match status" value="1"/>
</dbReference>
<dbReference type="InterPro" id="IPR012340">
    <property type="entry name" value="NA-bd_OB-fold"/>
</dbReference>
<dbReference type="OrthoDB" id="9804590at2"/>
<accession>A0A1H3H471</accession>
<dbReference type="PROSITE" id="PS01230">
    <property type="entry name" value="TRMA_1"/>
    <property type="match status" value="1"/>
</dbReference>
<keyword evidence="1" id="KW-0408">Iron</keyword>
<dbReference type="FunFam" id="3.40.50.150:FF:000009">
    <property type="entry name" value="23S rRNA (Uracil(1939)-C(5))-methyltransferase RlmD"/>
    <property type="match status" value="1"/>
</dbReference>
<organism evidence="9 10">
    <name type="scientific">Evansella caseinilytica</name>
    <dbReference type="NCBI Taxonomy" id="1503961"/>
    <lineage>
        <taxon>Bacteria</taxon>
        <taxon>Bacillati</taxon>
        <taxon>Bacillota</taxon>
        <taxon>Bacilli</taxon>
        <taxon>Bacillales</taxon>
        <taxon>Bacillaceae</taxon>
        <taxon>Evansella</taxon>
    </lineage>
</organism>
<dbReference type="InterPro" id="IPR030391">
    <property type="entry name" value="MeTrfase_TrmA_CS"/>
</dbReference>
<evidence type="ECO:0000259" key="8">
    <source>
        <dbReference type="PROSITE" id="PS50926"/>
    </source>
</evidence>
<evidence type="ECO:0000256" key="6">
    <source>
        <dbReference type="PROSITE-ProRule" id="PRU01024"/>
    </source>
</evidence>
<feature type="binding site" evidence="6">
    <location>
        <position position="332"/>
    </location>
    <ligand>
        <name>S-adenosyl-L-methionine</name>
        <dbReference type="ChEBI" id="CHEBI:59789"/>
    </ligand>
</feature>
<dbReference type="Gene3D" id="3.40.50.150">
    <property type="entry name" value="Vaccinia Virus protein VP39"/>
    <property type="match status" value="1"/>
</dbReference>
<dbReference type="AlphaFoldDB" id="A0A1H3H471"/>
<evidence type="ECO:0000313" key="10">
    <source>
        <dbReference type="Proteomes" id="UP000198935"/>
    </source>
</evidence>
<dbReference type="PANTHER" id="PTHR11061">
    <property type="entry name" value="RNA M5U METHYLTRANSFERASE"/>
    <property type="match status" value="1"/>
</dbReference>
<gene>
    <name evidence="9" type="ORF">SAMN05421736_101359</name>
</gene>
<dbReference type="PROSITE" id="PS51687">
    <property type="entry name" value="SAM_MT_RNA_M5U"/>
    <property type="match status" value="1"/>
</dbReference>
<name>A0A1H3H471_9BACI</name>
<keyword evidence="5" id="KW-0411">Iron-sulfur</keyword>
<dbReference type="GO" id="GO:0051539">
    <property type="term" value="F:4 iron, 4 sulfur cluster binding"/>
    <property type="evidence" value="ECO:0007669"/>
    <property type="project" value="UniProtKB-KW"/>
</dbReference>
<dbReference type="Gene3D" id="2.40.50.1070">
    <property type="match status" value="1"/>
</dbReference>
<dbReference type="InterPro" id="IPR010280">
    <property type="entry name" value="U5_MeTrfase_fam"/>
</dbReference>
<keyword evidence="1" id="KW-0004">4Fe-4S</keyword>
<feature type="active site" description="Nucleophile" evidence="6">
    <location>
        <position position="428"/>
    </location>
</feature>
<reference evidence="10" key="1">
    <citation type="submission" date="2016-10" db="EMBL/GenBank/DDBJ databases">
        <authorList>
            <person name="Varghese N."/>
            <person name="Submissions S."/>
        </authorList>
    </citation>
    <scope>NUCLEOTIDE SEQUENCE [LARGE SCALE GENOMIC DNA]</scope>
    <source>
        <strain evidence="10">SP</strain>
    </source>
</reference>
<dbReference type="SUPFAM" id="SSF50249">
    <property type="entry name" value="Nucleic acid-binding proteins"/>
    <property type="match status" value="1"/>
</dbReference>
<dbReference type="InterPro" id="IPR002792">
    <property type="entry name" value="TRAM_dom"/>
</dbReference>
<evidence type="ECO:0000256" key="5">
    <source>
        <dbReference type="ARBA" id="ARBA00023014"/>
    </source>
</evidence>
<feature type="binding site" evidence="6">
    <location>
        <position position="401"/>
    </location>
    <ligand>
        <name>S-adenosyl-L-methionine</name>
        <dbReference type="ChEBI" id="CHEBI:59789"/>
    </ligand>
</feature>
<keyword evidence="2 6" id="KW-0489">Methyltransferase</keyword>
<dbReference type="FunFam" id="2.40.50.1070:FF:000003">
    <property type="entry name" value="23S rRNA (Uracil-5-)-methyltransferase RumA"/>
    <property type="match status" value="1"/>
</dbReference>
<dbReference type="CDD" id="cd02440">
    <property type="entry name" value="AdoMet_MTases"/>
    <property type="match status" value="1"/>
</dbReference>
<dbReference type="Pfam" id="PF05958">
    <property type="entry name" value="tRNA_U5-meth_tr"/>
    <property type="match status" value="1"/>
</dbReference>
<evidence type="ECO:0000256" key="7">
    <source>
        <dbReference type="PROSITE-ProRule" id="PRU10015"/>
    </source>
</evidence>
<dbReference type="Pfam" id="PF01938">
    <property type="entry name" value="TRAM"/>
    <property type="match status" value="1"/>
</dbReference>
<keyword evidence="4 6" id="KW-0949">S-adenosyl-L-methionine</keyword>
<dbReference type="GO" id="GO:0070041">
    <property type="term" value="F:rRNA (uridine-C5-)-methyltransferase activity"/>
    <property type="evidence" value="ECO:0007669"/>
    <property type="project" value="TreeGrafter"/>
</dbReference>
<evidence type="ECO:0000256" key="4">
    <source>
        <dbReference type="ARBA" id="ARBA00022691"/>
    </source>
</evidence>
<evidence type="ECO:0000256" key="2">
    <source>
        <dbReference type="ARBA" id="ARBA00022603"/>
    </source>
</evidence>
<dbReference type="Gene3D" id="2.40.50.140">
    <property type="entry name" value="Nucleic acid-binding proteins"/>
    <property type="match status" value="1"/>
</dbReference>
<keyword evidence="1" id="KW-0479">Metal-binding</keyword>
<protein>
    <submittedName>
        <fullName evidence="9">tRNA (Uracil-5-)-methyltransferase</fullName>
    </submittedName>
</protein>
<dbReference type="GO" id="GO:0070475">
    <property type="term" value="P:rRNA base methylation"/>
    <property type="evidence" value="ECO:0007669"/>
    <property type="project" value="TreeGrafter"/>
</dbReference>
<evidence type="ECO:0000256" key="1">
    <source>
        <dbReference type="ARBA" id="ARBA00022485"/>
    </source>
</evidence>
<dbReference type="NCBIfam" id="TIGR00479">
    <property type="entry name" value="rumA"/>
    <property type="match status" value="1"/>
</dbReference>
<feature type="binding site" evidence="6">
    <location>
        <position position="303"/>
    </location>
    <ligand>
        <name>S-adenosyl-L-methionine</name>
        <dbReference type="ChEBI" id="CHEBI:59789"/>
    </ligand>
</feature>
<feature type="binding site" evidence="6">
    <location>
        <position position="353"/>
    </location>
    <ligand>
        <name>S-adenosyl-L-methionine</name>
        <dbReference type="ChEBI" id="CHEBI:59789"/>
    </ligand>
</feature>
<feature type="active site" evidence="7">
    <location>
        <position position="428"/>
    </location>
</feature>
<comment type="similarity">
    <text evidence="6">Belongs to the class I-like SAM-binding methyltransferase superfamily. RNA M5U methyltransferase family.</text>
</comment>
<dbReference type="FunFam" id="2.40.50.140:FF:000097">
    <property type="entry name" value="23S rRNA (uracil(1939)-C(5))-methyltransferase RlmD"/>
    <property type="match status" value="1"/>
</dbReference>
<keyword evidence="3 6" id="KW-0808">Transferase</keyword>
<dbReference type="InterPro" id="IPR030390">
    <property type="entry name" value="MeTrfase_TrmA_AS"/>
</dbReference>
<dbReference type="EMBL" id="FNPI01000001">
    <property type="protein sequence ID" value="SDY09718.1"/>
    <property type="molecule type" value="Genomic_DNA"/>
</dbReference>
<evidence type="ECO:0000256" key="3">
    <source>
        <dbReference type="ARBA" id="ARBA00022679"/>
    </source>
</evidence>
<dbReference type="PROSITE" id="PS50926">
    <property type="entry name" value="TRAM"/>
    <property type="match status" value="1"/>
</dbReference>